<accession>A0A8T1WQM0</accession>
<evidence type="ECO:0000313" key="2">
    <source>
        <dbReference type="EMBL" id="KAG7396322.1"/>
    </source>
</evidence>
<feature type="transmembrane region" description="Helical" evidence="1">
    <location>
        <begin position="60"/>
        <end position="85"/>
    </location>
</feature>
<reference evidence="2" key="1">
    <citation type="submission" date="2021-02" db="EMBL/GenBank/DDBJ databases">
        <authorList>
            <person name="Palmer J.M."/>
        </authorList>
    </citation>
    <scope>NUCLEOTIDE SEQUENCE</scope>
    <source>
        <strain evidence="2">SCRP23</strain>
    </source>
</reference>
<feature type="transmembrane region" description="Helical" evidence="1">
    <location>
        <begin position="105"/>
        <end position="127"/>
    </location>
</feature>
<dbReference type="AlphaFoldDB" id="A0A8T1WQM0"/>
<keyword evidence="1" id="KW-1133">Transmembrane helix</keyword>
<keyword evidence="1" id="KW-0812">Transmembrane</keyword>
<evidence type="ECO:0000256" key="1">
    <source>
        <dbReference type="SAM" id="Phobius"/>
    </source>
</evidence>
<comment type="caution">
    <text evidence="2">The sequence shown here is derived from an EMBL/GenBank/DDBJ whole genome shotgun (WGS) entry which is preliminary data.</text>
</comment>
<dbReference type="EMBL" id="JAGDFL010000162">
    <property type="protein sequence ID" value="KAG7396322.1"/>
    <property type="molecule type" value="Genomic_DNA"/>
</dbReference>
<gene>
    <name evidence="2" type="ORF">PHYBOEH_002457</name>
</gene>
<proteinExistence type="predicted"/>
<name>A0A8T1WQM0_9STRA</name>
<protein>
    <submittedName>
        <fullName evidence="2">Uncharacterized protein</fullName>
    </submittedName>
</protein>
<organism evidence="2 3">
    <name type="scientific">Phytophthora boehmeriae</name>
    <dbReference type="NCBI Taxonomy" id="109152"/>
    <lineage>
        <taxon>Eukaryota</taxon>
        <taxon>Sar</taxon>
        <taxon>Stramenopiles</taxon>
        <taxon>Oomycota</taxon>
        <taxon>Peronosporomycetes</taxon>
        <taxon>Peronosporales</taxon>
        <taxon>Peronosporaceae</taxon>
        <taxon>Phytophthora</taxon>
    </lineage>
</organism>
<sequence length="237" mass="25352">MSAPQWQPLQLLLSGLELRLRLELGRQLGRQYGEQPLPSPVSWASGQEALRPVPGSIGAVGLAAVTGPAIVATGAVVAVSGYVLLKRTAGAAAATSIWMSPAVLAGVRVIAGATAGAGVGWILCWLVGEAIRYRTFDDKDDARKAFDESPASNKVLIDPEEMVVESSDITIYSEEKKWILHELCAEAGDPDGEIRLRFFDDKDDARKAFDDSSASNKVLLNFAENVLLQFPAMPSSE</sequence>
<keyword evidence="1" id="KW-0472">Membrane</keyword>
<keyword evidence="3" id="KW-1185">Reference proteome</keyword>
<evidence type="ECO:0000313" key="3">
    <source>
        <dbReference type="Proteomes" id="UP000693981"/>
    </source>
</evidence>
<dbReference type="Proteomes" id="UP000693981">
    <property type="component" value="Unassembled WGS sequence"/>
</dbReference>